<keyword evidence="1" id="KW-0472">Membrane</keyword>
<feature type="transmembrane region" description="Helical" evidence="1">
    <location>
        <begin position="12"/>
        <end position="37"/>
    </location>
</feature>
<keyword evidence="1" id="KW-0812">Transmembrane</keyword>
<dbReference type="AlphaFoldDB" id="A0A5S3NAM9"/>
<evidence type="ECO:0000313" key="3">
    <source>
        <dbReference type="Proteomes" id="UP000307140"/>
    </source>
</evidence>
<dbReference type="InterPro" id="IPR021354">
    <property type="entry name" value="DUF2975"/>
</dbReference>
<protein>
    <submittedName>
        <fullName evidence="2">DUF2975 domain-containing protein</fullName>
    </submittedName>
</protein>
<gene>
    <name evidence="2" type="ORF">FDT66_07870</name>
</gene>
<feature type="transmembrane region" description="Helical" evidence="1">
    <location>
        <begin position="128"/>
        <end position="151"/>
    </location>
</feature>
<name>A0A5S3NAM9_9FLAO</name>
<evidence type="ECO:0000313" key="2">
    <source>
        <dbReference type="EMBL" id="TMM30669.1"/>
    </source>
</evidence>
<dbReference type="RefSeq" id="WP_138535618.1">
    <property type="nucleotide sequence ID" value="NZ_VANR01000003.1"/>
</dbReference>
<reference evidence="2 3" key="1">
    <citation type="submission" date="2019-05" db="EMBL/GenBank/DDBJ databases">
        <title>Polaribacter aestuariivivens sp. nov., isolated from a tidal flat.</title>
        <authorList>
            <person name="Yoon J.-H."/>
        </authorList>
    </citation>
    <scope>NUCLEOTIDE SEQUENCE [LARGE SCALE GENOMIC DNA]</scope>
    <source>
        <strain evidence="2 3">DBTF-3</strain>
    </source>
</reference>
<feature type="transmembrane region" description="Helical" evidence="1">
    <location>
        <begin position="57"/>
        <end position="80"/>
    </location>
</feature>
<dbReference type="Proteomes" id="UP000307140">
    <property type="component" value="Unassembled WGS sequence"/>
</dbReference>
<accession>A0A5S3NAM9</accession>
<keyword evidence="1" id="KW-1133">Transmembrane helix</keyword>
<dbReference type="OrthoDB" id="1448668at2"/>
<comment type="caution">
    <text evidence="2">The sequence shown here is derived from an EMBL/GenBank/DDBJ whole genome shotgun (WGS) entry which is preliminary data.</text>
</comment>
<organism evidence="2 3">
    <name type="scientific">Polaribacter aestuariivivens</name>
    <dbReference type="NCBI Taxonomy" id="2304626"/>
    <lineage>
        <taxon>Bacteria</taxon>
        <taxon>Pseudomonadati</taxon>
        <taxon>Bacteroidota</taxon>
        <taxon>Flavobacteriia</taxon>
        <taxon>Flavobacteriales</taxon>
        <taxon>Flavobacteriaceae</taxon>
    </lineage>
</organism>
<proteinExistence type="predicted"/>
<keyword evidence="3" id="KW-1185">Reference proteome</keyword>
<sequence>MKKIKILKNIIDFIWWLSITAIVILFFILLGTLTGIIEVSPNFRFSINETDLDNLTKIQQIILIILHLTKLLLIYSLYLFRQIIHNFNSLKIFNNLIIKNFNLIGYNLIVVGFAFILSDFIAPLFNNIIYMNFHGFGVGLISAGLFSIVLSEIFKIAKTQKQENDLTI</sequence>
<dbReference type="EMBL" id="VANR01000003">
    <property type="protein sequence ID" value="TMM30669.1"/>
    <property type="molecule type" value="Genomic_DNA"/>
</dbReference>
<dbReference type="Pfam" id="PF11188">
    <property type="entry name" value="DUF2975"/>
    <property type="match status" value="1"/>
</dbReference>
<feature type="transmembrane region" description="Helical" evidence="1">
    <location>
        <begin position="101"/>
        <end position="122"/>
    </location>
</feature>
<evidence type="ECO:0000256" key="1">
    <source>
        <dbReference type="SAM" id="Phobius"/>
    </source>
</evidence>